<sequence length="76" mass="9209">MLFCIFLFDLKNIYIYIYIYKFNLHPRAYAERYRSDSRFLSAFKCRRAVKMTGAINLECVMAIRLFRGAQNLRARR</sequence>
<dbReference type="AlphaFoldDB" id="A0AAW2FGE4"/>
<dbReference type="EMBL" id="JADYXP020000011">
    <property type="protein sequence ID" value="KAL0114543.1"/>
    <property type="molecule type" value="Genomic_DNA"/>
</dbReference>
<dbReference type="Proteomes" id="UP001430953">
    <property type="component" value="Unassembled WGS sequence"/>
</dbReference>
<proteinExistence type="predicted"/>
<keyword evidence="2" id="KW-1185">Reference proteome</keyword>
<gene>
    <name evidence="1" type="ORF">PUN28_011679</name>
</gene>
<reference evidence="1 2" key="1">
    <citation type="submission" date="2023-03" db="EMBL/GenBank/DDBJ databases">
        <title>High recombination rates correlate with genetic variation in Cardiocondyla obscurior ants.</title>
        <authorList>
            <person name="Errbii M."/>
        </authorList>
    </citation>
    <scope>NUCLEOTIDE SEQUENCE [LARGE SCALE GENOMIC DNA]</scope>
    <source>
        <strain evidence="1">Alpha-2009</strain>
        <tissue evidence="1">Whole body</tissue>
    </source>
</reference>
<organism evidence="1 2">
    <name type="scientific">Cardiocondyla obscurior</name>
    <dbReference type="NCBI Taxonomy" id="286306"/>
    <lineage>
        <taxon>Eukaryota</taxon>
        <taxon>Metazoa</taxon>
        <taxon>Ecdysozoa</taxon>
        <taxon>Arthropoda</taxon>
        <taxon>Hexapoda</taxon>
        <taxon>Insecta</taxon>
        <taxon>Pterygota</taxon>
        <taxon>Neoptera</taxon>
        <taxon>Endopterygota</taxon>
        <taxon>Hymenoptera</taxon>
        <taxon>Apocrita</taxon>
        <taxon>Aculeata</taxon>
        <taxon>Formicoidea</taxon>
        <taxon>Formicidae</taxon>
        <taxon>Myrmicinae</taxon>
        <taxon>Cardiocondyla</taxon>
    </lineage>
</organism>
<comment type="caution">
    <text evidence="1">The sequence shown here is derived from an EMBL/GenBank/DDBJ whole genome shotgun (WGS) entry which is preliminary data.</text>
</comment>
<accession>A0AAW2FGE4</accession>
<protein>
    <recommendedName>
        <fullName evidence="3">Secreted protein</fullName>
    </recommendedName>
</protein>
<name>A0AAW2FGE4_9HYME</name>
<evidence type="ECO:0000313" key="2">
    <source>
        <dbReference type="Proteomes" id="UP001430953"/>
    </source>
</evidence>
<evidence type="ECO:0008006" key="3">
    <source>
        <dbReference type="Google" id="ProtNLM"/>
    </source>
</evidence>
<evidence type="ECO:0000313" key="1">
    <source>
        <dbReference type="EMBL" id="KAL0114543.1"/>
    </source>
</evidence>